<reference evidence="6" key="2">
    <citation type="submission" date="2025-08" db="UniProtKB">
        <authorList>
            <consortium name="RefSeq"/>
        </authorList>
    </citation>
    <scope>IDENTIFICATION</scope>
    <source>
        <tissue evidence="6">Leaf</tissue>
    </source>
</reference>
<dbReference type="Pfam" id="PF01535">
    <property type="entry name" value="PPR"/>
    <property type="match status" value="4"/>
</dbReference>
<reference evidence="5" key="1">
    <citation type="journal article" date="2014" name="Nat. Commun.">
        <title>The emerging biofuel crop Camelina sativa retains a highly undifferentiated hexaploid genome structure.</title>
        <authorList>
            <person name="Kagale S."/>
            <person name="Koh C."/>
            <person name="Nixon J."/>
            <person name="Bollina V."/>
            <person name="Clarke W.E."/>
            <person name="Tuteja R."/>
            <person name="Spillane C."/>
            <person name="Robinson S.J."/>
            <person name="Links M.G."/>
            <person name="Clarke C."/>
            <person name="Higgins E.E."/>
            <person name="Huebert T."/>
            <person name="Sharpe A.G."/>
            <person name="Parkin I.A."/>
        </authorList>
    </citation>
    <scope>NUCLEOTIDE SEQUENCE [LARGE SCALE GENOMIC DNA]</scope>
    <source>
        <strain evidence="5">cv. DH55</strain>
    </source>
</reference>
<gene>
    <name evidence="6" type="primary">LOC104759236</name>
</gene>
<dbReference type="InterPro" id="IPR011990">
    <property type="entry name" value="TPR-like_helical_dom_sf"/>
</dbReference>
<dbReference type="InterPro" id="IPR046848">
    <property type="entry name" value="E_motif"/>
</dbReference>
<dbReference type="Pfam" id="PF20431">
    <property type="entry name" value="E_motif"/>
    <property type="match status" value="1"/>
</dbReference>
<feature type="repeat" description="PPR" evidence="3">
    <location>
        <begin position="564"/>
        <end position="598"/>
    </location>
</feature>
<feature type="repeat" description="PPR" evidence="3">
    <location>
        <begin position="60"/>
        <end position="94"/>
    </location>
</feature>
<dbReference type="NCBIfam" id="TIGR00756">
    <property type="entry name" value="PPR"/>
    <property type="match status" value="8"/>
</dbReference>
<dbReference type="PROSITE" id="PS51375">
    <property type="entry name" value="PPR"/>
    <property type="match status" value="7"/>
</dbReference>
<feature type="repeat" description="PPR" evidence="3">
    <location>
        <begin position="599"/>
        <end position="633"/>
    </location>
</feature>
<name>A0ABM0X4G1_CAMSA</name>
<feature type="domain" description="DYW" evidence="4">
    <location>
        <begin position="788"/>
        <end position="868"/>
    </location>
</feature>
<keyword evidence="2" id="KW-0677">Repeat</keyword>
<proteinExistence type="inferred from homology"/>
<dbReference type="GeneID" id="104759236"/>
<dbReference type="Proteomes" id="UP000694864">
    <property type="component" value="Chromosome 17"/>
</dbReference>
<evidence type="ECO:0000256" key="1">
    <source>
        <dbReference type="ARBA" id="ARBA00006643"/>
    </source>
</evidence>
<dbReference type="PANTHER" id="PTHR47926">
    <property type="entry name" value="PENTATRICOPEPTIDE REPEAT-CONTAINING PROTEIN"/>
    <property type="match status" value="1"/>
</dbReference>
<organism evidence="5 6">
    <name type="scientific">Camelina sativa</name>
    <name type="common">False flax</name>
    <name type="synonym">Myagrum sativum</name>
    <dbReference type="NCBI Taxonomy" id="90675"/>
    <lineage>
        <taxon>Eukaryota</taxon>
        <taxon>Viridiplantae</taxon>
        <taxon>Streptophyta</taxon>
        <taxon>Embryophyta</taxon>
        <taxon>Tracheophyta</taxon>
        <taxon>Spermatophyta</taxon>
        <taxon>Magnoliopsida</taxon>
        <taxon>eudicotyledons</taxon>
        <taxon>Gunneridae</taxon>
        <taxon>Pentapetalae</taxon>
        <taxon>rosids</taxon>
        <taxon>malvids</taxon>
        <taxon>Brassicales</taxon>
        <taxon>Brassicaceae</taxon>
        <taxon>Camelineae</taxon>
        <taxon>Camelina</taxon>
    </lineage>
</organism>
<feature type="repeat" description="PPR" evidence="3">
    <location>
        <begin position="232"/>
        <end position="262"/>
    </location>
</feature>
<dbReference type="Gene3D" id="1.25.40.10">
    <property type="entry name" value="Tetratricopeptide repeat domain"/>
    <property type="match status" value="5"/>
</dbReference>
<protein>
    <submittedName>
        <fullName evidence="6">Pentatricopeptide repeat-containing protein At1g15510, chloroplastic</fullName>
    </submittedName>
</protein>
<evidence type="ECO:0000313" key="6">
    <source>
        <dbReference type="RefSeq" id="XP_010480488.1"/>
    </source>
</evidence>
<feature type="repeat" description="PPR" evidence="3">
    <location>
        <begin position="333"/>
        <end position="367"/>
    </location>
</feature>
<dbReference type="InterPro" id="IPR002885">
    <property type="entry name" value="PPR_rpt"/>
</dbReference>
<keyword evidence="5" id="KW-1185">Reference proteome</keyword>
<comment type="similarity">
    <text evidence="1">Belongs to the PPR family. PCMP-H subfamily.</text>
</comment>
<evidence type="ECO:0000256" key="3">
    <source>
        <dbReference type="PROSITE-ProRule" id="PRU00708"/>
    </source>
</evidence>
<dbReference type="Pfam" id="PF13041">
    <property type="entry name" value="PPR_2"/>
    <property type="match status" value="4"/>
</dbReference>
<sequence length="894" mass="100867">MASSAQSPHFYFNPGKSNSFLRKAHHKHRNVRFYWNFGIRKLFLRKSQGLSVVLSSSSSSTHFSNSQLHGLCANGKLEEAMKLLNSMQELRVTVDEDVFVALVRLCEWKRAQEEGSKVYSIALNSMSSLGVELGNAFLAMFVRFGNLVDAWYVFGKMSERNLFSWNVLVGGYAKQGYFDEAMCLYHRMLWVGGVKPDVYTFPCVLRTCGGIPDLARGREVHVHVVRYGYDLDIDVVNALITMYVKCGDVKSARLLFDRMPRRDIISWNAMISGYFENGMCYEGLKLFFAMRGLSVDPDLMTMTSVISACELLGDGRLGRDIHAYVITTGFAVDVSVCNSLTQMYLNSGSWREAEKLFSRMERKDIVSWTTMISGYEYNFLPEKAITTYRMMDQDSVKPDEITVAAVLSACATLGDLDTGVELHKLAIKARLISYVIVANNLINMYSKCKCIDKALDIFHDIPRKNVISWTSIIAGLRLNNRCFEALIFFRQMKMTLQPNAITLTAALAACARIGALMCGKEIHAHVLRTGVGLDDFLPNALLDMYVRCGRMNIAWNQFNSQKKDASSWNILLTGYSERGQGSVVVELFDKMVKSRVRPDEITFISLLCGCSKSQMVREGLMYFSTMEEYGVTPNLKHYACMVDLLGRAGELEQAHDFIQKMPVTPDPAVWGALLNACRIHRNIDLGELSAQHIFELDNESVGYYILLCNLYADCGKWREVAKVRRMMKENGLTVDAGCSWVEVKGKVHAFLSDDKYHPQTKEINTVLEGFYEKMSEAGVTTSSESSSMDETEISRDEIFCGHSERKAIAFGLINTVPGMPIWVTKNLNMCESCHDTVKFISKTVRREISVRDAEHFHHFRDGQCSCGGNPDYVWLCFVCNTSYKIGTALYVTFS</sequence>
<accession>A0ABM0X4G1</accession>
<dbReference type="InterPro" id="IPR032867">
    <property type="entry name" value="DYW_dom"/>
</dbReference>
<evidence type="ECO:0000256" key="2">
    <source>
        <dbReference type="ARBA" id="ARBA00022737"/>
    </source>
</evidence>
<dbReference type="RefSeq" id="XP_010480488.1">
    <property type="nucleotide sequence ID" value="XM_010482186.2"/>
</dbReference>
<feature type="repeat" description="PPR" evidence="3">
    <location>
        <begin position="263"/>
        <end position="297"/>
    </location>
</feature>
<dbReference type="Pfam" id="PF14432">
    <property type="entry name" value="DYW_deaminase"/>
    <property type="match status" value="1"/>
</dbReference>
<feature type="repeat" description="PPR" evidence="3">
    <location>
        <begin position="161"/>
        <end position="196"/>
    </location>
</feature>
<dbReference type="InterPro" id="IPR046960">
    <property type="entry name" value="PPR_At4g14850-like_plant"/>
</dbReference>
<evidence type="ECO:0000313" key="5">
    <source>
        <dbReference type="Proteomes" id="UP000694864"/>
    </source>
</evidence>
<evidence type="ECO:0000259" key="4">
    <source>
        <dbReference type="Pfam" id="PF14432"/>
    </source>
</evidence>